<proteinExistence type="inferred from homology"/>
<evidence type="ECO:0000256" key="6">
    <source>
        <dbReference type="SAM" id="MobiDB-lite"/>
    </source>
</evidence>
<dbReference type="SUPFAM" id="SSF53383">
    <property type="entry name" value="PLP-dependent transferases"/>
    <property type="match status" value="1"/>
</dbReference>
<sequence length="472" mass="51635">MSQFEQLLGELKANAGLHRDSAETLYAQLADALSEAIRSGKLKPGDRLPPHREFASALELNITTITKAMAVLQQKGLVESRPGRGTQVAQPRHPAAQFQSAPSNDPGTVDLSVNRPATDGFNRVLAQLLPRLSSDSRFVDMKDYHPSEGPLWAREAAAQWLRHTGVQAEARQVLIVEGAQHGIASTLRSLTSSGDVILADSVTYQGINALCRSLGLILVGVDSDARGMCPDALREACTEHQPRLLFLVPSIHNPTAITLDTERREELAAVIRETNLLVIEDDVYRPLLDQSPPPIASMLPERTIYVSALSKCIAPGLRMGFVVAPLALVQDIAAMQRIDCWSTSPFTALIATRLIEDGHAEQLVAEQREELRSRQALLAAHLEGLEFQHSATGTHAWLILPEPWTGSRFARLCQDRGVVLLAGGAFTLRPELSPQAVRINISAALSREQLVKALKEISQLARQGHLYMHNRI</sequence>
<dbReference type="InterPro" id="IPR004839">
    <property type="entry name" value="Aminotransferase_I/II_large"/>
</dbReference>
<keyword evidence="8" id="KW-0808">Transferase</keyword>
<dbReference type="PANTHER" id="PTHR46577:SF1">
    <property type="entry name" value="HTH-TYPE TRANSCRIPTIONAL REGULATORY PROTEIN GABR"/>
    <property type="match status" value="1"/>
</dbReference>
<dbReference type="PANTHER" id="PTHR46577">
    <property type="entry name" value="HTH-TYPE TRANSCRIPTIONAL REGULATORY PROTEIN GABR"/>
    <property type="match status" value="1"/>
</dbReference>
<evidence type="ECO:0000313" key="8">
    <source>
        <dbReference type="EMBL" id="QEY63237.1"/>
    </source>
</evidence>
<dbReference type="Pfam" id="PF00155">
    <property type="entry name" value="Aminotran_1_2"/>
    <property type="match status" value="1"/>
</dbReference>
<dbReference type="Pfam" id="PF00392">
    <property type="entry name" value="GntR"/>
    <property type="match status" value="1"/>
</dbReference>
<keyword evidence="4" id="KW-0238">DNA-binding</keyword>
<dbReference type="InterPro" id="IPR000524">
    <property type="entry name" value="Tscrpt_reg_HTH_GntR"/>
</dbReference>
<accession>A0A5J6QLG4</accession>
<dbReference type="GO" id="GO:0008483">
    <property type="term" value="F:transaminase activity"/>
    <property type="evidence" value="ECO:0007669"/>
    <property type="project" value="UniProtKB-KW"/>
</dbReference>
<dbReference type="RefSeq" id="WP_151133886.1">
    <property type="nucleotide sequence ID" value="NZ_CP043311.1"/>
</dbReference>
<feature type="region of interest" description="Disordered" evidence="6">
    <location>
        <begin position="81"/>
        <end position="107"/>
    </location>
</feature>
<dbReference type="InterPro" id="IPR015421">
    <property type="entry name" value="PyrdxlP-dep_Trfase_major"/>
</dbReference>
<dbReference type="KEGG" id="plal:FXN65_14685"/>
<dbReference type="InterPro" id="IPR051446">
    <property type="entry name" value="HTH_trans_reg/aminotransferase"/>
</dbReference>
<dbReference type="Gene3D" id="1.10.10.10">
    <property type="entry name" value="Winged helix-like DNA-binding domain superfamily/Winged helix DNA-binding domain"/>
    <property type="match status" value="1"/>
</dbReference>
<gene>
    <name evidence="8" type="ORF">FXN65_14685</name>
</gene>
<dbReference type="EMBL" id="CP043311">
    <property type="protein sequence ID" value="QEY63237.1"/>
    <property type="molecule type" value="Genomic_DNA"/>
</dbReference>
<keyword evidence="3" id="KW-0805">Transcription regulation</keyword>
<dbReference type="PROSITE" id="PS50949">
    <property type="entry name" value="HTH_GNTR"/>
    <property type="match status" value="1"/>
</dbReference>
<name>A0A5J6QLG4_9GAMM</name>
<dbReference type="AlphaFoldDB" id="A0A5J6QLG4"/>
<dbReference type="CDD" id="cd00609">
    <property type="entry name" value="AAT_like"/>
    <property type="match status" value="1"/>
</dbReference>
<dbReference type="InterPro" id="IPR015422">
    <property type="entry name" value="PyrdxlP-dep_Trfase_small"/>
</dbReference>
<dbReference type="GO" id="GO:0030170">
    <property type="term" value="F:pyridoxal phosphate binding"/>
    <property type="evidence" value="ECO:0007669"/>
    <property type="project" value="InterPro"/>
</dbReference>
<comment type="similarity">
    <text evidence="1">In the C-terminal section; belongs to the class-I pyridoxal-phosphate-dependent aminotransferase family.</text>
</comment>
<evidence type="ECO:0000256" key="1">
    <source>
        <dbReference type="ARBA" id="ARBA00005384"/>
    </source>
</evidence>
<evidence type="ECO:0000256" key="4">
    <source>
        <dbReference type="ARBA" id="ARBA00023125"/>
    </source>
</evidence>
<dbReference type="GO" id="GO:0003677">
    <property type="term" value="F:DNA binding"/>
    <property type="evidence" value="ECO:0007669"/>
    <property type="project" value="UniProtKB-KW"/>
</dbReference>
<organism evidence="8 9">
    <name type="scientific">Metapseudomonas lalkuanensis</name>
    <dbReference type="NCBI Taxonomy" id="2604832"/>
    <lineage>
        <taxon>Bacteria</taxon>
        <taxon>Pseudomonadati</taxon>
        <taxon>Pseudomonadota</taxon>
        <taxon>Gammaproteobacteria</taxon>
        <taxon>Pseudomonadales</taxon>
        <taxon>Pseudomonadaceae</taxon>
        <taxon>Metapseudomonas</taxon>
    </lineage>
</organism>
<evidence type="ECO:0000256" key="3">
    <source>
        <dbReference type="ARBA" id="ARBA00023015"/>
    </source>
</evidence>
<dbReference type="InterPro" id="IPR036390">
    <property type="entry name" value="WH_DNA-bd_sf"/>
</dbReference>
<dbReference type="SMART" id="SM00345">
    <property type="entry name" value="HTH_GNTR"/>
    <property type="match status" value="1"/>
</dbReference>
<dbReference type="InterPro" id="IPR015424">
    <property type="entry name" value="PyrdxlP-dep_Trfase"/>
</dbReference>
<keyword evidence="8" id="KW-0032">Aminotransferase</keyword>
<evidence type="ECO:0000259" key="7">
    <source>
        <dbReference type="PROSITE" id="PS50949"/>
    </source>
</evidence>
<keyword evidence="2" id="KW-0663">Pyridoxal phosphate</keyword>
<dbReference type="Proteomes" id="UP000327179">
    <property type="component" value="Chromosome"/>
</dbReference>
<feature type="compositionally biased region" description="Polar residues" evidence="6">
    <location>
        <begin position="97"/>
        <end position="106"/>
    </location>
</feature>
<dbReference type="GO" id="GO:0003700">
    <property type="term" value="F:DNA-binding transcription factor activity"/>
    <property type="evidence" value="ECO:0007669"/>
    <property type="project" value="InterPro"/>
</dbReference>
<feature type="domain" description="HTH gntR-type" evidence="7">
    <location>
        <begin position="23"/>
        <end position="91"/>
    </location>
</feature>
<evidence type="ECO:0000256" key="2">
    <source>
        <dbReference type="ARBA" id="ARBA00022898"/>
    </source>
</evidence>
<keyword evidence="9" id="KW-1185">Reference proteome</keyword>
<dbReference type="SUPFAM" id="SSF46785">
    <property type="entry name" value="Winged helix' DNA-binding domain"/>
    <property type="match status" value="1"/>
</dbReference>
<dbReference type="Gene3D" id="3.90.1150.10">
    <property type="entry name" value="Aspartate Aminotransferase, domain 1"/>
    <property type="match status" value="1"/>
</dbReference>
<evidence type="ECO:0000313" key="9">
    <source>
        <dbReference type="Proteomes" id="UP000327179"/>
    </source>
</evidence>
<keyword evidence="5" id="KW-0804">Transcription</keyword>
<evidence type="ECO:0000256" key="5">
    <source>
        <dbReference type="ARBA" id="ARBA00023163"/>
    </source>
</evidence>
<dbReference type="CDD" id="cd07377">
    <property type="entry name" value="WHTH_GntR"/>
    <property type="match status" value="1"/>
</dbReference>
<protein>
    <submittedName>
        <fullName evidence="8">PLP-dependent aminotransferase family protein</fullName>
    </submittedName>
</protein>
<dbReference type="Gene3D" id="3.40.640.10">
    <property type="entry name" value="Type I PLP-dependent aspartate aminotransferase-like (Major domain)"/>
    <property type="match status" value="1"/>
</dbReference>
<dbReference type="InterPro" id="IPR036388">
    <property type="entry name" value="WH-like_DNA-bd_sf"/>
</dbReference>
<reference evidence="8 9" key="1">
    <citation type="submission" date="2019-08" db="EMBL/GenBank/DDBJ databases">
        <title>Whole-genome Sequencing of e-waste polymer degrading bacterium Pseudomonas sp. strain PE08.</title>
        <authorList>
            <person name="Kirdat K."/>
            <person name="Debbarma P."/>
            <person name="Narawade N."/>
            <person name="Suyal D."/>
            <person name="Thorat V."/>
            <person name="Shouche Y."/>
            <person name="Goel R."/>
            <person name="Yadav A."/>
        </authorList>
    </citation>
    <scope>NUCLEOTIDE SEQUENCE [LARGE SCALE GENOMIC DNA]</scope>
    <source>
        <strain evidence="8 9">PE08</strain>
    </source>
</reference>